<name>A0AAP2K6G5_STRAP</name>
<dbReference type="Pfam" id="PF09913">
    <property type="entry name" value="DUF2142"/>
    <property type="match status" value="1"/>
</dbReference>
<reference evidence="2" key="1">
    <citation type="submission" date="2021-07" db="EMBL/GenBank/DDBJ databases">
        <title>Occurrence of streptococci in the human mouth that bind to a non-human glycan.</title>
        <authorList>
            <person name="Cross B."/>
            <person name="Thamadilok S."/>
            <person name="Bensing B."/>
            <person name="Sasmal A."/>
            <person name="Khedri Z."/>
            <person name="Deng L."/>
            <person name="Yu H."/>
            <person name="Mehta A."/>
            <person name="Aluvathingal J."/>
            <person name="Nadendla S."/>
            <person name="Vickerman M."/>
            <person name="Chen X."/>
            <person name="Dewhirst F."/>
            <person name="Gill A."/>
            <person name="Lettrichova I."/>
            <person name="Diaz S."/>
            <person name="Gill S."/>
            <person name="Tettelin H."/>
            <person name="Iverson T."/>
            <person name="Sullam P."/>
            <person name="Varki A."/>
            <person name="Ruhl S."/>
        </authorList>
    </citation>
    <scope>NUCLEOTIDE SEQUENCE</scope>
    <source>
        <strain evidence="2">SK81</strain>
    </source>
</reference>
<feature type="transmembrane region" description="Helical" evidence="1">
    <location>
        <begin position="43"/>
        <end position="62"/>
    </location>
</feature>
<feature type="transmembrane region" description="Helical" evidence="1">
    <location>
        <begin position="177"/>
        <end position="201"/>
    </location>
</feature>
<proteinExistence type="predicted"/>
<dbReference type="Proteomes" id="UP001198057">
    <property type="component" value="Unassembled WGS sequence"/>
</dbReference>
<feature type="transmembrane region" description="Helical" evidence="1">
    <location>
        <begin position="483"/>
        <end position="504"/>
    </location>
</feature>
<feature type="transmembrane region" description="Helical" evidence="1">
    <location>
        <begin position="69"/>
        <end position="87"/>
    </location>
</feature>
<evidence type="ECO:0000313" key="3">
    <source>
        <dbReference type="Proteomes" id="UP001198057"/>
    </source>
</evidence>
<comment type="caution">
    <text evidence="2">The sequence shown here is derived from an EMBL/GenBank/DDBJ whole genome shotgun (WGS) entry which is preliminary data.</text>
</comment>
<keyword evidence="1" id="KW-0472">Membrane</keyword>
<feature type="transmembrane region" description="Helical" evidence="1">
    <location>
        <begin position="264"/>
        <end position="287"/>
    </location>
</feature>
<feature type="transmembrane region" description="Helical" evidence="1">
    <location>
        <begin position="409"/>
        <end position="430"/>
    </location>
</feature>
<feature type="transmembrane region" description="Helical" evidence="1">
    <location>
        <begin position="21"/>
        <end position="37"/>
    </location>
</feature>
<keyword evidence="1" id="KW-1133">Transmembrane helix</keyword>
<dbReference type="AlphaFoldDB" id="A0AAP2K6G5"/>
<organism evidence="2 3">
    <name type="scientific">Streptococcus anginosus</name>
    <dbReference type="NCBI Taxonomy" id="1328"/>
    <lineage>
        <taxon>Bacteria</taxon>
        <taxon>Bacillati</taxon>
        <taxon>Bacillota</taxon>
        <taxon>Bacilli</taxon>
        <taxon>Lactobacillales</taxon>
        <taxon>Streptococcaceae</taxon>
        <taxon>Streptococcus</taxon>
        <taxon>Streptococcus anginosus group</taxon>
    </lineage>
</organism>
<keyword evidence="1" id="KW-0812">Transmembrane</keyword>
<sequence>MEKRLSKFSHSFLKELYEKKYYLIAIWVTLIVTYVYFDGHLEVLPKRTFLLLGISLSTLLFIKGKVYNKVFSIIMLTGVFFCFYTPVMDSPDENFHYSRSLYISEGHLYLPSNKQELLVSSDISDVETVFKKPLVNTDLGRKEVSSKKVQYNNLANTNGYSFVSYLPQTLGILIAKVFHLSIFASILLGRFFNLLTFALLCRFAIKKSGPRQQIFGILAIVPINIYIAASFNQDAMANGLIFLAIGIFYSFLDKKKVDYKDLLIYFCLSVLIALSKLPYVLLIGLLLFIPKEKMSQKKYLTTVLLIGIAAFYSLLWLKITSGLNLNVIHVNPQINPIEKIKYTIENMPEFIRMMVKEGVNFIPFKLQSLFTFGWLAYDVKSFIWFYLVFISIVILISPKAPKMKKISKLGVWLVALGIIFGILMTAYLMWGEITDMSIKGIQGRYFSGVFVLLALAVNVSAQLMIQDNNLSIKEYQKEKVENFLFFVATLFIMVSLLTTIIQYYL</sequence>
<gene>
    <name evidence="2" type="ORF">K1I51_01720</name>
</gene>
<evidence type="ECO:0000256" key="1">
    <source>
        <dbReference type="SAM" id="Phobius"/>
    </source>
</evidence>
<feature type="transmembrane region" description="Helical" evidence="1">
    <location>
        <begin position="235"/>
        <end position="252"/>
    </location>
</feature>
<accession>A0AAP2K6G5</accession>
<feature type="transmembrane region" description="Helical" evidence="1">
    <location>
        <begin position="381"/>
        <end position="397"/>
    </location>
</feature>
<dbReference type="EMBL" id="JAHZQR010000002">
    <property type="protein sequence ID" value="MBZ2155375.1"/>
    <property type="molecule type" value="Genomic_DNA"/>
</dbReference>
<protein>
    <submittedName>
        <fullName evidence="2">DUF2142 domain-containing protein</fullName>
    </submittedName>
</protein>
<feature type="transmembrane region" description="Helical" evidence="1">
    <location>
        <begin position="358"/>
        <end position="375"/>
    </location>
</feature>
<evidence type="ECO:0000313" key="2">
    <source>
        <dbReference type="EMBL" id="MBZ2155375.1"/>
    </source>
</evidence>
<dbReference type="RefSeq" id="WP_106100572.1">
    <property type="nucleotide sequence ID" value="NZ_JAHZQR010000002.1"/>
</dbReference>
<feature type="transmembrane region" description="Helical" evidence="1">
    <location>
        <begin position="445"/>
        <end position="463"/>
    </location>
</feature>
<dbReference type="InterPro" id="IPR018674">
    <property type="entry name" value="DUF2142_membrane"/>
</dbReference>
<feature type="transmembrane region" description="Helical" evidence="1">
    <location>
        <begin position="299"/>
        <end position="317"/>
    </location>
</feature>
<feature type="transmembrane region" description="Helical" evidence="1">
    <location>
        <begin position="213"/>
        <end position="229"/>
    </location>
</feature>